<dbReference type="AlphaFoldDB" id="A0A4D9DD09"/>
<keyword evidence="6" id="KW-0325">Glycoprotein</keyword>
<evidence type="ECO:0000313" key="8">
    <source>
        <dbReference type="EMBL" id="TFJ94988.1"/>
    </source>
</evidence>
<evidence type="ECO:0000256" key="1">
    <source>
        <dbReference type="ARBA" id="ARBA00004498"/>
    </source>
</evidence>
<dbReference type="EMBL" id="QXTE01018374">
    <property type="protein sequence ID" value="TFJ94988.1"/>
    <property type="molecule type" value="Genomic_DNA"/>
</dbReference>
<keyword evidence="9" id="KW-1185">Reference proteome</keyword>
<evidence type="ECO:0000313" key="9">
    <source>
        <dbReference type="Proteomes" id="UP000297703"/>
    </source>
</evidence>
<proteinExistence type="predicted"/>
<dbReference type="Gene3D" id="2.40.155.10">
    <property type="entry name" value="Green fluorescent protein"/>
    <property type="match status" value="1"/>
</dbReference>
<keyword evidence="5" id="KW-0106">Calcium</keyword>
<evidence type="ECO:0000256" key="6">
    <source>
        <dbReference type="ARBA" id="ARBA00023180"/>
    </source>
</evidence>
<dbReference type="Proteomes" id="UP000297703">
    <property type="component" value="Unassembled WGS sequence"/>
</dbReference>
<reference evidence="8 9" key="1">
    <citation type="submission" date="2019-04" db="EMBL/GenBank/DDBJ databases">
        <title>Draft genome of the big-headed turtle Platysternon megacephalum.</title>
        <authorList>
            <person name="Gong S."/>
        </authorList>
    </citation>
    <scope>NUCLEOTIDE SEQUENCE [LARGE SCALE GENOMIC DNA]</scope>
    <source>
        <strain evidence="8">DO16091913</strain>
        <tissue evidence="8">Muscle</tissue>
    </source>
</reference>
<dbReference type="SMART" id="SM00682">
    <property type="entry name" value="G2F"/>
    <property type="match status" value="1"/>
</dbReference>
<keyword evidence="4" id="KW-0732">Signal</keyword>
<keyword evidence="3" id="KW-0272">Extracellular matrix</keyword>
<evidence type="ECO:0000256" key="4">
    <source>
        <dbReference type="ARBA" id="ARBA00022729"/>
    </source>
</evidence>
<dbReference type="InterPro" id="IPR006605">
    <property type="entry name" value="G2_nidogen/fibulin_G2F"/>
</dbReference>
<organism evidence="8 9">
    <name type="scientific">Platysternon megacephalum</name>
    <name type="common">big-headed turtle</name>
    <dbReference type="NCBI Taxonomy" id="55544"/>
    <lineage>
        <taxon>Eukaryota</taxon>
        <taxon>Metazoa</taxon>
        <taxon>Chordata</taxon>
        <taxon>Craniata</taxon>
        <taxon>Vertebrata</taxon>
        <taxon>Euteleostomi</taxon>
        <taxon>Archelosauria</taxon>
        <taxon>Testudinata</taxon>
        <taxon>Testudines</taxon>
        <taxon>Cryptodira</taxon>
        <taxon>Durocryptodira</taxon>
        <taxon>Testudinoidea</taxon>
        <taxon>Platysternidae</taxon>
        <taxon>Platysternon</taxon>
    </lineage>
</organism>
<dbReference type="STRING" id="55544.A0A4D9DD09"/>
<sequence>MLAGCRPPGGIEFAGFLYRCNSPWDGFFHYYMPGTWVELGNSGTHWLCLSGIYKAPIVVFTSGTPIVFSPVENVFKTPAPSLQSCCRLNSLWRFTYNTASKETCERNHSQCSQHAFCTDYATGFCCHCQAKFYGNGRHCLPEGAAHRLNGKVSGTLLVGDTPVRFSAVDLHAYIVGNDGRAYTAISHIPQPAARALMPLTPIGGLFGWLFALEKPGYENGFSVTGKWNASRLSTQCKQGVGWGPLTPQGSLSR</sequence>
<accession>A0A4D9DD09</accession>
<dbReference type="OrthoDB" id="6375837at2759"/>
<evidence type="ECO:0000256" key="2">
    <source>
        <dbReference type="ARBA" id="ARBA00022525"/>
    </source>
</evidence>
<reference evidence="8 9" key="2">
    <citation type="submission" date="2019-04" db="EMBL/GenBank/DDBJ databases">
        <title>The genome sequence of big-headed turtle.</title>
        <authorList>
            <person name="Gong S."/>
        </authorList>
    </citation>
    <scope>NUCLEOTIDE SEQUENCE [LARGE SCALE GENOMIC DNA]</scope>
    <source>
        <strain evidence="8">DO16091913</strain>
        <tissue evidence="8">Muscle</tissue>
    </source>
</reference>
<comment type="subcellular location">
    <subcellularLocation>
        <location evidence="1">Secreted</location>
        <location evidence="1">Extracellular space</location>
        <location evidence="1">Extracellular matrix</location>
    </subcellularLocation>
</comment>
<evidence type="ECO:0000259" key="7">
    <source>
        <dbReference type="PROSITE" id="PS50993"/>
    </source>
</evidence>
<keyword evidence="2" id="KW-0964">Secreted</keyword>
<gene>
    <name evidence="8" type="ORF">DR999_PMT23669</name>
</gene>
<evidence type="ECO:0000256" key="5">
    <source>
        <dbReference type="ARBA" id="ARBA00022837"/>
    </source>
</evidence>
<protein>
    <submittedName>
        <fullName evidence="8">Glyceraldehyde-3-phosphate dehydrogenase</fullName>
    </submittedName>
</protein>
<dbReference type="Pfam" id="PF07474">
    <property type="entry name" value="G2F"/>
    <property type="match status" value="1"/>
</dbReference>
<comment type="caution">
    <text evidence="8">The sequence shown here is derived from an EMBL/GenBank/DDBJ whole genome shotgun (WGS) entry which is preliminary data.</text>
</comment>
<dbReference type="PROSITE" id="PS50993">
    <property type="entry name" value="NIDOGEN_G2"/>
    <property type="match status" value="1"/>
</dbReference>
<feature type="domain" description="Nidogen G2 beta-barrel" evidence="7">
    <location>
        <begin position="144"/>
        <end position="253"/>
    </location>
</feature>
<name>A0A4D9DD09_9SAUR</name>
<evidence type="ECO:0000256" key="3">
    <source>
        <dbReference type="ARBA" id="ARBA00022530"/>
    </source>
</evidence>
<dbReference type="SUPFAM" id="SSF54511">
    <property type="entry name" value="GFP-like"/>
    <property type="match status" value="1"/>
</dbReference>
<dbReference type="InterPro" id="IPR009017">
    <property type="entry name" value="GFP"/>
</dbReference>